<evidence type="ECO:0000313" key="2">
    <source>
        <dbReference type="Proteomes" id="UP001144978"/>
    </source>
</evidence>
<accession>A0ACC1MBF0</accession>
<gene>
    <name evidence="1" type="ORF">NUW54_g14574</name>
</gene>
<dbReference type="EMBL" id="JANSHE010007650">
    <property type="protein sequence ID" value="KAJ2957775.1"/>
    <property type="molecule type" value="Genomic_DNA"/>
</dbReference>
<proteinExistence type="predicted"/>
<dbReference type="Proteomes" id="UP001144978">
    <property type="component" value="Unassembled WGS sequence"/>
</dbReference>
<protein>
    <submittedName>
        <fullName evidence="1">Uncharacterized protein</fullName>
    </submittedName>
</protein>
<sequence length="291" mass="31339">MLVRLARRIADHSLSALSMTYTNVPLYPPDGRLGARGDGILRRRVWWSDAGLSPQRRASLAHAPDPAIGAVRTDRPPACISPISAHTGNQGPLLYLCRTSPPSHNHNHGEQQAGSDLPPIWMSCLAQLDTTHVLISWQTAQGNPTSRLVPFTACSDVRSLALSELGAEARALLPEGRPRSSSELCSSSVCVSPHSRGRTEPQCEQRRACAAGLGLLGGVEGMELPLSVCARGADLETIPKASRASVVLRRSNSRCTRCSSVSPNRRSADQRWYGSSESSSTMSETVETELR</sequence>
<comment type="caution">
    <text evidence="1">The sequence shown here is derived from an EMBL/GenBank/DDBJ whole genome shotgun (WGS) entry which is preliminary data.</text>
</comment>
<reference evidence="1" key="1">
    <citation type="submission" date="2022-08" db="EMBL/GenBank/DDBJ databases">
        <title>Genome Sequence of Pycnoporus sanguineus.</title>
        <authorList>
            <person name="Buettner E."/>
        </authorList>
    </citation>
    <scope>NUCLEOTIDE SEQUENCE</scope>
    <source>
        <strain evidence="1">CG-C14</strain>
    </source>
</reference>
<evidence type="ECO:0000313" key="1">
    <source>
        <dbReference type="EMBL" id="KAJ2957775.1"/>
    </source>
</evidence>
<name>A0ACC1MBF0_9APHY</name>
<keyword evidence="2" id="KW-1185">Reference proteome</keyword>
<organism evidence="1 2">
    <name type="scientific">Trametes sanguinea</name>
    <dbReference type="NCBI Taxonomy" id="158606"/>
    <lineage>
        <taxon>Eukaryota</taxon>
        <taxon>Fungi</taxon>
        <taxon>Dikarya</taxon>
        <taxon>Basidiomycota</taxon>
        <taxon>Agaricomycotina</taxon>
        <taxon>Agaricomycetes</taxon>
        <taxon>Polyporales</taxon>
        <taxon>Polyporaceae</taxon>
        <taxon>Trametes</taxon>
    </lineage>
</organism>